<accession>A0AB38T711</accession>
<name>A0AB38T711_9HYPH</name>
<protein>
    <recommendedName>
        <fullName evidence="3">50S ribosomal protein L6</fullName>
    </recommendedName>
</protein>
<reference evidence="1 2" key="1">
    <citation type="journal article" date="2022" name="Microbiol. Resour. Announc.">
        <title>Complete Genome Sequence of Mesorhizobium ciceri Strain R30, a Rhizobium Used as a Commercial Inoculant for Chickpea in Argentina.</title>
        <authorList>
            <person name="Foresto E."/>
            <person name="Revale S."/>
            <person name="Primo E."/>
            <person name="Nievas F."/>
            <person name="Carezzano E."/>
            <person name="Puente M."/>
            <person name="Alzari P."/>
            <person name="Mart M."/>
            <person name="Ben-Assaya M."/>
            <person name="Mornico D."/>
            <person name="Santoro M."/>
            <person name="Mart F."/>
            <person name="Giordano W."/>
            <person name="Bogino P."/>
        </authorList>
    </citation>
    <scope>NUCLEOTIDE SEQUENCE [LARGE SCALE GENOMIC DNA]</scope>
    <source>
        <strain evidence="1 2">R30</strain>
    </source>
</reference>
<dbReference type="RefSeq" id="WP_024505021.1">
    <property type="nucleotide sequence ID" value="NZ_CP088147.1"/>
</dbReference>
<evidence type="ECO:0008006" key="3">
    <source>
        <dbReference type="Google" id="ProtNLM"/>
    </source>
</evidence>
<organism evidence="1 2">
    <name type="scientific">Mesorhizobium ciceri</name>
    <dbReference type="NCBI Taxonomy" id="39645"/>
    <lineage>
        <taxon>Bacteria</taxon>
        <taxon>Pseudomonadati</taxon>
        <taxon>Pseudomonadota</taxon>
        <taxon>Alphaproteobacteria</taxon>
        <taxon>Hyphomicrobiales</taxon>
        <taxon>Phyllobacteriaceae</taxon>
        <taxon>Mesorhizobium</taxon>
    </lineage>
</organism>
<evidence type="ECO:0000313" key="1">
    <source>
        <dbReference type="EMBL" id="UTU50665.1"/>
    </source>
</evidence>
<dbReference type="AlphaFoldDB" id="A0AB38T711"/>
<dbReference type="EMBL" id="CP088147">
    <property type="protein sequence ID" value="UTU50665.1"/>
    <property type="molecule type" value="Genomic_DNA"/>
</dbReference>
<keyword evidence="2" id="KW-1185">Reference proteome</keyword>
<evidence type="ECO:0000313" key="2">
    <source>
        <dbReference type="Proteomes" id="UP001060070"/>
    </source>
</evidence>
<gene>
    <name evidence="1" type="ORF">LRP29_24755</name>
</gene>
<sequence length="82" mass="9031">MATVLNRVTKDRVSVSIPGLPHSVIDPATRLTRGQQMELPGDVSRIDGDKVTVSLGPMVTVDLDKVRVVQSRVPPKRRTVRM</sequence>
<dbReference type="Proteomes" id="UP001060070">
    <property type="component" value="Chromosome"/>
</dbReference>
<proteinExistence type="predicted"/>